<keyword evidence="3" id="KW-1185">Reference proteome</keyword>
<name>A0A6N4X8M8_9FLAO</name>
<dbReference type="RefSeq" id="WP_162034123.1">
    <property type="nucleotide sequence ID" value="NZ_CACVBR010000055.1"/>
</dbReference>
<gene>
    <name evidence="2" type="ORF">CHRY9293_03515</name>
</gene>
<evidence type="ECO:0000313" key="2">
    <source>
        <dbReference type="EMBL" id="CAA7197456.1"/>
    </source>
</evidence>
<feature type="signal peptide" evidence="1">
    <location>
        <begin position="1"/>
        <end position="18"/>
    </location>
</feature>
<evidence type="ECO:0000256" key="1">
    <source>
        <dbReference type="SAM" id="SignalP"/>
    </source>
</evidence>
<feature type="chain" id="PRO_5027000845" description="DUF4138 domain-containing protein" evidence="1">
    <location>
        <begin position="19"/>
        <end position="228"/>
    </location>
</feature>
<organism evidence="2 3">
    <name type="scientific">Chryseobacterium potabilaquae</name>
    <dbReference type="NCBI Taxonomy" id="2675057"/>
    <lineage>
        <taxon>Bacteria</taxon>
        <taxon>Pseudomonadati</taxon>
        <taxon>Bacteroidota</taxon>
        <taxon>Flavobacteriia</taxon>
        <taxon>Flavobacteriales</taxon>
        <taxon>Weeksellaceae</taxon>
        <taxon>Chryseobacterium group</taxon>
        <taxon>Chryseobacterium</taxon>
    </lineage>
</organism>
<accession>A0A6N4X8M8</accession>
<proteinExistence type="predicted"/>
<dbReference type="AlphaFoldDB" id="A0A6N4X8M8"/>
<dbReference type="EMBL" id="CACVBR010000055">
    <property type="protein sequence ID" value="CAA7197456.1"/>
    <property type="molecule type" value="Genomic_DNA"/>
</dbReference>
<dbReference type="Pfam" id="PF13595">
    <property type="entry name" value="DUF4138"/>
    <property type="match status" value="1"/>
</dbReference>
<dbReference type="InterPro" id="IPR022298">
    <property type="entry name" value="Conjug_transposon_TraN"/>
</dbReference>
<keyword evidence="1" id="KW-0732">Signal</keyword>
<reference evidence="2 3" key="1">
    <citation type="submission" date="2020-01" db="EMBL/GenBank/DDBJ databases">
        <authorList>
            <person name="Rodrigo-Torres L."/>
            <person name="Arahal R. D."/>
            <person name="Lucena T."/>
        </authorList>
    </citation>
    <scope>NUCLEOTIDE SEQUENCE [LARGE SCALE GENOMIC DNA]</scope>
    <source>
        <strain evidence="2 3">CECT 9293</strain>
    </source>
</reference>
<sequence length="228" mass="26091">MKKLTIFVLLLGSFLGYAQHTKKKVYKKPIKKTYRKPKAPTNPINATITTEGVPVEKVKQTEQAVSVAQETPKAEFISVEKPEFEATAEKIAKQKGWINNRNSALTRGVEAFIKGVYSGDGKIYFLLKVDNRSNIPYEVKNITFVASPKDQKMSKEEENRDEKNFMPIWSNTPKEFREKSTQKLVFVFDKFTINDGKILNIILREKNGERALNIPVNSKFILNAKYIN</sequence>
<protein>
    <recommendedName>
        <fullName evidence="4">DUF4138 domain-containing protein</fullName>
    </recommendedName>
</protein>
<dbReference type="Proteomes" id="UP000445144">
    <property type="component" value="Unassembled WGS sequence"/>
</dbReference>
<evidence type="ECO:0008006" key="4">
    <source>
        <dbReference type="Google" id="ProtNLM"/>
    </source>
</evidence>
<evidence type="ECO:0000313" key="3">
    <source>
        <dbReference type="Proteomes" id="UP000445144"/>
    </source>
</evidence>